<accession>A0A3A5H7C2</accession>
<feature type="domain" description="Bacterial Ig-like" evidence="2">
    <location>
        <begin position="530"/>
        <end position="605"/>
    </location>
</feature>
<dbReference type="AlphaFoldDB" id="A0A3A5H7C2"/>
<proteinExistence type="predicted"/>
<organism evidence="3 4">
    <name type="scientific">Nocardioides cavernaquae</name>
    <dbReference type="NCBI Taxonomy" id="2321396"/>
    <lineage>
        <taxon>Bacteria</taxon>
        <taxon>Bacillati</taxon>
        <taxon>Actinomycetota</taxon>
        <taxon>Actinomycetes</taxon>
        <taxon>Propionibacteriales</taxon>
        <taxon>Nocardioidaceae</taxon>
        <taxon>Nocardioides</taxon>
    </lineage>
</organism>
<dbReference type="Pfam" id="PF16640">
    <property type="entry name" value="Big_3_5"/>
    <property type="match status" value="1"/>
</dbReference>
<keyword evidence="4" id="KW-1185">Reference proteome</keyword>
<reference evidence="4" key="1">
    <citation type="submission" date="2018-09" db="EMBL/GenBank/DDBJ databases">
        <authorList>
            <person name="Zhu H."/>
        </authorList>
    </citation>
    <scope>NUCLEOTIDE SEQUENCE [LARGE SCALE GENOMIC DNA]</scope>
    <source>
        <strain evidence="4">K1W22B-1</strain>
    </source>
</reference>
<feature type="chain" id="PRO_5017324554" description="Bacterial Ig-like domain-containing protein" evidence="1">
    <location>
        <begin position="29"/>
        <end position="613"/>
    </location>
</feature>
<evidence type="ECO:0000313" key="3">
    <source>
        <dbReference type="EMBL" id="RJS45305.1"/>
    </source>
</evidence>
<evidence type="ECO:0000256" key="1">
    <source>
        <dbReference type="SAM" id="SignalP"/>
    </source>
</evidence>
<dbReference type="GO" id="GO:0005975">
    <property type="term" value="P:carbohydrate metabolic process"/>
    <property type="evidence" value="ECO:0007669"/>
    <property type="project" value="UniProtKB-ARBA"/>
</dbReference>
<dbReference type="InterPro" id="IPR032109">
    <property type="entry name" value="Big_3_5"/>
</dbReference>
<gene>
    <name evidence="3" type="ORF">D4739_03120</name>
</gene>
<dbReference type="Gene3D" id="3.40.190.10">
    <property type="entry name" value="Periplasmic binding protein-like II"/>
    <property type="match status" value="2"/>
</dbReference>
<sequence>MSFRKQFASLASAAVATSVLAVAAPAHAVYTAQPFDPDFTPVAADLITVGSDTTEIAMDKVTKAFNNTAAEFNAASYQAGGGGTIPLPDGTEITRPNGSTNGKNTLHGATNNPNIDFARSSDSLNEDKLEVSHGLQLLPFALDTMKMGVSNTVASNAPASLSLAQILSIYKGECTVWTCVGGTSTDTIKPSALQQGSGTAKFFKKALEAQNGGAFTFGSNVDVTWQEHSDVNVKEDPNALAPFSIGRAALLGTTTKMLGGWQQQRALYNVVRGTSSEAGAGLGDPKLDALLGSNGFLCSPAATDLITQGGFTQLLPPAQGGVCGQATTSAPTNLSTEATATTTALAAASNAGGAATLTATVSPAAAGDVEFFVDGASVGVTQTQAGVATFNATGLTAGEHSFKAVFTNDFGTAYFGSEGTTSAVVKAASSTTVAFSPATSSFGKSRVIKATVLTGGVAATGTVAIKVGTAAAVNVALVDGVASYTVGATKAAGTYAVSASYLGNSSTATSAASKSLVITKAAATVTESFPTATLAGKPGKGVVKVAIAGSTVKPTGTVRIYQGTKLLKSVTLVNGQVTITLPKLTRGKKLLTVKYLGSANVSAKSLNFYLTQR</sequence>
<protein>
    <recommendedName>
        <fullName evidence="2">Bacterial Ig-like domain-containing protein</fullName>
    </recommendedName>
</protein>
<dbReference type="InterPro" id="IPR013783">
    <property type="entry name" value="Ig-like_fold"/>
</dbReference>
<feature type="signal peptide" evidence="1">
    <location>
        <begin position="1"/>
        <end position="28"/>
    </location>
</feature>
<dbReference type="OrthoDB" id="3636760at2"/>
<dbReference type="RefSeq" id="WP_120059206.1">
    <property type="nucleotide sequence ID" value="NZ_QYRP01000002.1"/>
</dbReference>
<dbReference type="SUPFAM" id="SSF53850">
    <property type="entry name" value="Periplasmic binding protein-like II"/>
    <property type="match status" value="1"/>
</dbReference>
<dbReference type="Proteomes" id="UP000276542">
    <property type="component" value="Unassembled WGS sequence"/>
</dbReference>
<evidence type="ECO:0000259" key="2">
    <source>
        <dbReference type="Pfam" id="PF16640"/>
    </source>
</evidence>
<comment type="caution">
    <text evidence="3">The sequence shown here is derived from an EMBL/GenBank/DDBJ whole genome shotgun (WGS) entry which is preliminary data.</text>
</comment>
<evidence type="ECO:0000313" key="4">
    <source>
        <dbReference type="Proteomes" id="UP000276542"/>
    </source>
</evidence>
<keyword evidence="1" id="KW-0732">Signal</keyword>
<dbReference type="Gene3D" id="2.60.40.10">
    <property type="entry name" value="Immunoglobulins"/>
    <property type="match status" value="3"/>
</dbReference>
<dbReference type="EMBL" id="QYRP01000002">
    <property type="protein sequence ID" value="RJS45305.1"/>
    <property type="molecule type" value="Genomic_DNA"/>
</dbReference>
<name>A0A3A5H7C2_9ACTN</name>